<feature type="domain" description="Thoeris protein ThsB TIR-like" evidence="1">
    <location>
        <begin position="20"/>
        <end position="105"/>
    </location>
</feature>
<proteinExistence type="predicted"/>
<dbReference type="Proteomes" id="UP001437460">
    <property type="component" value="Unassembled WGS sequence"/>
</dbReference>
<evidence type="ECO:0000313" key="2">
    <source>
        <dbReference type="EMBL" id="MEQ2563061.1"/>
    </source>
</evidence>
<dbReference type="EMBL" id="JBBMFJ010000013">
    <property type="protein sequence ID" value="MEQ2563061.1"/>
    <property type="molecule type" value="Genomic_DNA"/>
</dbReference>
<evidence type="ECO:0000313" key="3">
    <source>
        <dbReference type="Proteomes" id="UP001437460"/>
    </source>
</evidence>
<dbReference type="Gene3D" id="3.40.50.9200">
    <property type="entry name" value="Hypothetical protein MTH538"/>
    <property type="match status" value="1"/>
</dbReference>
<name>A0ABV1HL60_9FIRM</name>
<accession>A0ABV1HL60</accession>
<evidence type="ECO:0000259" key="1">
    <source>
        <dbReference type="Pfam" id="PF08937"/>
    </source>
</evidence>
<dbReference type="InterPro" id="IPR015032">
    <property type="entry name" value="ThsB__TIR-like_domain"/>
</dbReference>
<protein>
    <submittedName>
        <fullName evidence="2">TIR domain-containing protein</fullName>
    </submittedName>
</protein>
<dbReference type="SUPFAM" id="SSF52206">
    <property type="entry name" value="Hypothetical protein MTH538"/>
    <property type="match status" value="1"/>
</dbReference>
<dbReference type="Pfam" id="PF08937">
    <property type="entry name" value="ThsB_TIR"/>
    <property type="match status" value="1"/>
</dbReference>
<gene>
    <name evidence="2" type="ORF">WMO41_07770</name>
</gene>
<comment type="caution">
    <text evidence="2">The sequence shown here is derived from an EMBL/GenBank/DDBJ whole genome shotgun (WGS) entry which is preliminary data.</text>
</comment>
<sequence length="136" mass="16073">MPVLKDRHVVISRARNGREIYDTVCEWLNTTNYFKWTDDSVSYNNELEELDRKRRMLLLRRKISECGCVVLFAEMYGNYKEWIDLAIDIANEMHKPLIGVRDWDASPVPKRMQINCRVTVKCERNAIVAAIQEYCL</sequence>
<organism evidence="2 3">
    <name type="scientific">Ventrimonas faecis</name>
    <dbReference type="NCBI Taxonomy" id="3133170"/>
    <lineage>
        <taxon>Bacteria</taxon>
        <taxon>Bacillati</taxon>
        <taxon>Bacillota</taxon>
        <taxon>Clostridia</taxon>
        <taxon>Lachnospirales</taxon>
        <taxon>Lachnospiraceae</taxon>
        <taxon>Ventrimonas</taxon>
    </lineage>
</organism>
<keyword evidence="3" id="KW-1185">Reference proteome</keyword>
<dbReference type="RefSeq" id="WP_118531594.1">
    <property type="nucleotide sequence ID" value="NZ_JBBMFJ010000013.1"/>
</dbReference>
<dbReference type="InterPro" id="IPR036490">
    <property type="entry name" value="ThsB_TIR-like_sf"/>
</dbReference>
<reference evidence="2 3" key="1">
    <citation type="submission" date="2024-03" db="EMBL/GenBank/DDBJ databases">
        <title>Human intestinal bacterial collection.</title>
        <authorList>
            <person name="Pauvert C."/>
            <person name="Hitch T.C.A."/>
            <person name="Clavel T."/>
        </authorList>
    </citation>
    <scope>NUCLEOTIDE SEQUENCE [LARGE SCALE GENOMIC DNA]</scope>
    <source>
        <strain evidence="2 3">CLA-AP-H27</strain>
    </source>
</reference>